<evidence type="ECO:0000259" key="4">
    <source>
        <dbReference type="Pfam" id="PF01406"/>
    </source>
</evidence>
<name>X1N0L8_9ZZZZ</name>
<evidence type="ECO:0000313" key="5">
    <source>
        <dbReference type="EMBL" id="GAI12144.1"/>
    </source>
</evidence>
<keyword evidence="1" id="KW-0436">Ligase</keyword>
<accession>X1N0L8</accession>
<dbReference type="PRINTS" id="PR00983">
    <property type="entry name" value="TRNASYNTHCYS"/>
</dbReference>
<dbReference type="GO" id="GO:0005829">
    <property type="term" value="C:cytosol"/>
    <property type="evidence" value="ECO:0007669"/>
    <property type="project" value="TreeGrafter"/>
</dbReference>
<protein>
    <recommendedName>
        <fullName evidence="4">tRNA synthetases class I catalytic domain-containing protein</fullName>
    </recommendedName>
</protein>
<dbReference type="Pfam" id="PF01406">
    <property type="entry name" value="tRNA-synt_1e"/>
    <property type="match status" value="1"/>
</dbReference>
<proteinExistence type="predicted"/>
<dbReference type="InterPro" id="IPR014729">
    <property type="entry name" value="Rossmann-like_a/b/a_fold"/>
</dbReference>
<dbReference type="Gene3D" id="3.40.50.620">
    <property type="entry name" value="HUPs"/>
    <property type="match status" value="1"/>
</dbReference>
<dbReference type="InterPro" id="IPR032678">
    <property type="entry name" value="tRNA-synt_1_cat_dom"/>
</dbReference>
<dbReference type="PANTHER" id="PTHR10890">
    <property type="entry name" value="CYSTEINYL-TRNA SYNTHETASE"/>
    <property type="match status" value="1"/>
</dbReference>
<dbReference type="SUPFAM" id="SSF52374">
    <property type="entry name" value="Nucleotidylyl transferase"/>
    <property type="match status" value="1"/>
</dbReference>
<feature type="domain" description="tRNA synthetases class I catalytic" evidence="4">
    <location>
        <begin position="16"/>
        <end position="91"/>
    </location>
</feature>
<keyword evidence="3" id="KW-0067">ATP-binding</keyword>
<keyword evidence="2" id="KW-0547">Nucleotide-binding</keyword>
<evidence type="ECO:0000256" key="2">
    <source>
        <dbReference type="ARBA" id="ARBA00022741"/>
    </source>
</evidence>
<dbReference type="InterPro" id="IPR024909">
    <property type="entry name" value="Cys-tRNA/MSH_ligase"/>
</dbReference>
<sequence>MSLKVYNTLHRKKELFEPIEKGKVRMYVCGPTVYNYISIGNSRPIVVFNMVRNYLQFSGYKVEYIHNITDIEDKIIKKADEEKVDYKVITTRQGRIQA</sequence>
<feature type="non-terminal residue" evidence="5">
    <location>
        <position position="98"/>
    </location>
</feature>
<dbReference type="EMBL" id="BARV01005183">
    <property type="protein sequence ID" value="GAI12144.1"/>
    <property type="molecule type" value="Genomic_DNA"/>
</dbReference>
<dbReference type="GO" id="GO:0004817">
    <property type="term" value="F:cysteine-tRNA ligase activity"/>
    <property type="evidence" value="ECO:0007669"/>
    <property type="project" value="TreeGrafter"/>
</dbReference>
<comment type="caution">
    <text evidence="5">The sequence shown here is derived from an EMBL/GenBank/DDBJ whole genome shotgun (WGS) entry which is preliminary data.</text>
</comment>
<reference evidence="5" key="1">
    <citation type="journal article" date="2014" name="Front. Microbiol.">
        <title>High frequency of phylogenetically diverse reductive dehalogenase-homologous genes in deep subseafloor sedimentary metagenomes.</title>
        <authorList>
            <person name="Kawai M."/>
            <person name="Futagami T."/>
            <person name="Toyoda A."/>
            <person name="Takaki Y."/>
            <person name="Nishi S."/>
            <person name="Hori S."/>
            <person name="Arai W."/>
            <person name="Tsubouchi T."/>
            <person name="Morono Y."/>
            <person name="Uchiyama I."/>
            <person name="Ito T."/>
            <person name="Fujiyama A."/>
            <person name="Inagaki F."/>
            <person name="Takami H."/>
        </authorList>
    </citation>
    <scope>NUCLEOTIDE SEQUENCE</scope>
    <source>
        <strain evidence="5">Expedition CK06-06</strain>
    </source>
</reference>
<dbReference type="PANTHER" id="PTHR10890:SF3">
    <property type="entry name" value="CYSTEINE--TRNA LIGASE, CYTOPLASMIC"/>
    <property type="match status" value="1"/>
</dbReference>
<evidence type="ECO:0000256" key="1">
    <source>
        <dbReference type="ARBA" id="ARBA00022598"/>
    </source>
</evidence>
<dbReference type="GO" id="GO:0005524">
    <property type="term" value="F:ATP binding"/>
    <property type="evidence" value="ECO:0007669"/>
    <property type="project" value="UniProtKB-KW"/>
</dbReference>
<organism evidence="5">
    <name type="scientific">marine sediment metagenome</name>
    <dbReference type="NCBI Taxonomy" id="412755"/>
    <lineage>
        <taxon>unclassified sequences</taxon>
        <taxon>metagenomes</taxon>
        <taxon>ecological metagenomes</taxon>
    </lineage>
</organism>
<evidence type="ECO:0000256" key="3">
    <source>
        <dbReference type="ARBA" id="ARBA00022840"/>
    </source>
</evidence>
<dbReference type="GO" id="GO:0006423">
    <property type="term" value="P:cysteinyl-tRNA aminoacylation"/>
    <property type="evidence" value="ECO:0007669"/>
    <property type="project" value="TreeGrafter"/>
</dbReference>
<dbReference type="AlphaFoldDB" id="X1N0L8"/>
<gene>
    <name evidence="5" type="ORF">S06H3_10941</name>
</gene>